<dbReference type="Pfam" id="PF02902">
    <property type="entry name" value="Peptidase_C48"/>
    <property type="match status" value="1"/>
</dbReference>
<organism evidence="5 6">
    <name type="scientific">Vigna unguiculata</name>
    <name type="common">Cowpea</name>
    <dbReference type="NCBI Taxonomy" id="3917"/>
    <lineage>
        <taxon>Eukaryota</taxon>
        <taxon>Viridiplantae</taxon>
        <taxon>Streptophyta</taxon>
        <taxon>Embryophyta</taxon>
        <taxon>Tracheophyta</taxon>
        <taxon>Spermatophyta</taxon>
        <taxon>Magnoliopsida</taxon>
        <taxon>eudicotyledons</taxon>
        <taxon>Gunneridae</taxon>
        <taxon>Pentapetalae</taxon>
        <taxon>rosids</taxon>
        <taxon>fabids</taxon>
        <taxon>Fabales</taxon>
        <taxon>Fabaceae</taxon>
        <taxon>Papilionoideae</taxon>
        <taxon>50 kb inversion clade</taxon>
        <taxon>NPAAA clade</taxon>
        <taxon>indigoferoid/millettioid clade</taxon>
        <taxon>Phaseoleae</taxon>
        <taxon>Vigna</taxon>
    </lineage>
</organism>
<dbReference type="AlphaFoldDB" id="A0A4D6L1L8"/>
<dbReference type="EMBL" id="CP039346">
    <property type="protein sequence ID" value="QCD82376.1"/>
    <property type="molecule type" value="Genomic_DNA"/>
</dbReference>
<keyword evidence="3" id="KW-0378">Hydrolase</keyword>
<sequence length="256" mass="29516">MCDEEAHDSLEEVATAMLKEEKMMETEECDENPNLLAIVPYVNPSSPLHQQSSSIGEPITPLSQVPTPHVEKFFLHQIQGHLCSRKNVKLGVLSRVIFSLMYTDKVIRDCAKRKVNIRVMTPVFHDNHWWCYALHWESKKLFVLDSLGHKCPRIKQIYNHIAHNLELLFSMLMSPNPKEKPTFKVIIEDLPQQPNIFDCGIMVLKWPKYAYLYWGGAAAVSARLHMQLGYGSPKYSPRRCSFPHLVQHTYAFPSID</sequence>
<feature type="domain" description="Ubiquitin-like protease family profile" evidence="4">
    <location>
        <begin position="119"/>
        <end position="206"/>
    </location>
</feature>
<evidence type="ECO:0000313" key="5">
    <source>
        <dbReference type="EMBL" id="QCD82376.1"/>
    </source>
</evidence>
<evidence type="ECO:0000313" key="6">
    <source>
        <dbReference type="Proteomes" id="UP000501690"/>
    </source>
</evidence>
<dbReference type="GO" id="GO:0008234">
    <property type="term" value="F:cysteine-type peptidase activity"/>
    <property type="evidence" value="ECO:0007669"/>
    <property type="project" value="InterPro"/>
</dbReference>
<protein>
    <submittedName>
        <fullName evidence="5">Ulp1 protease family</fullName>
    </submittedName>
</protein>
<reference evidence="5 6" key="1">
    <citation type="submission" date="2019-04" db="EMBL/GenBank/DDBJ databases">
        <title>An improved genome assembly and genetic linkage map for asparagus bean, Vigna unguiculata ssp. sesquipedialis.</title>
        <authorList>
            <person name="Xia Q."/>
            <person name="Zhang R."/>
            <person name="Dong Y."/>
        </authorList>
    </citation>
    <scope>NUCLEOTIDE SEQUENCE [LARGE SCALE GENOMIC DNA]</scope>
    <source>
        <tissue evidence="5">Leaf</tissue>
    </source>
</reference>
<accession>A0A4D6L1L8</accession>
<keyword evidence="6" id="KW-1185">Reference proteome</keyword>
<name>A0A4D6L1L8_VIGUN</name>
<dbReference type="InterPro" id="IPR038765">
    <property type="entry name" value="Papain-like_cys_pep_sf"/>
</dbReference>
<keyword evidence="2 5" id="KW-0645">Protease</keyword>
<dbReference type="Gene3D" id="3.40.395.10">
    <property type="entry name" value="Adenoviral Proteinase, Chain A"/>
    <property type="match status" value="1"/>
</dbReference>
<evidence type="ECO:0000256" key="3">
    <source>
        <dbReference type="ARBA" id="ARBA00022801"/>
    </source>
</evidence>
<proteinExistence type="inferred from homology"/>
<comment type="similarity">
    <text evidence="1">Belongs to the peptidase C48 family.</text>
</comment>
<dbReference type="SUPFAM" id="SSF54001">
    <property type="entry name" value="Cysteine proteinases"/>
    <property type="match status" value="1"/>
</dbReference>
<evidence type="ECO:0000259" key="4">
    <source>
        <dbReference type="Pfam" id="PF02902"/>
    </source>
</evidence>
<dbReference type="InterPro" id="IPR003653">
    <property type="entry name" value="Peptidase_C48_C"/>
</dbReference>
<evidence type="ECO:0000256" key="1">
    <source>
        <dbReference type="ARBA" id="ARBA00005234"/>
    </source>
</evidence>
<dbReference type="Proteomes" id="UP000501690">
    <property type="component" value="Linkage Group LG2"/>
</dbReference>
<gene>
    <name evidence="5" type="ORF">DEO72_LG2g2712</name>
</gene>
<dbReference type="GO" id="GO:0006508">
    <property type="term" value="P:proteolysis"/>
    <property type="evidence" value="ECO:0007669"/>
    <property type="project" value="UniProtKB-KW"/>
</dbReference>
<evidence type="ECO:0000256" key="2">
    <source>
        <dbReference type="ARBA" id="ARBA00022670"/>
    </source>
</evidence>